<keyword evidence="2" id="KW-1185">Reference proteome</keyword>
<sequence>MQRLTPAQQCESHDARISYSVTKRQWRNQYHAAEPVVYSHAFSSELKLRFEYAVREPCLELSLLLCSVYRANG</sequence>
<gene>
    <name evidence="1" type="ORF">EJB05_12964</name>
</gene>
<comment type="caution">
    <text evidence="1">The sequence shown here is derived from an EMBL/GenBank/DDBJ whole genome shotgun (WGS) entry which is preliminary data.</text>
</comment>
<name>A0A5J9VWS8_9POAL</name>
<dbReference type="Gramene" id="TVU39540">
    <property type="protein sequence ID" value="TVU39540"/>
    <property type="gene ID" value="EJB05_12964"/>
</dbReference>
<protein>
    <submittedName>
        <fullName evidence="1">Uncharacterized protein</fullName>
    </submittedName>
</protein>
<dbReference type="Proteomes" id="UP000324897">
    <property type="component" value="Chromosome 4"/>
</dbReference>
<dbReference type="EMBL" id="RWGY01000007">
    <property type="protein sequence ID" value="TVU39540.1"/>
    <property type="molecule type" value="Genomic_DNA"/>
</dbReference>
<accession>A0A5J9VWS8</accession>
<proteinExistence type="predicted"/>
<organism evidence="1 2">
    <name type="scientific">Eragrostis curvula</name>
    <name type="common">weeping love grass</name>
    <dbReference type="NCBI Taxonomy" id="38414"/>
    <lineage>
        <taxon>Eukaryota</taxon>
        <taxon>Viridiplantae</taxon>
        <taxon>Streptophyta</taxon>
        <taxon>Embryophyta</taxon>
        <taxon>Tracheophyta</taxon>
        <taxon>Spermatophyta</taxon>
        <taxon>Magnoliopsida</taxon>
        <taxon>Liliopsida</taxon>
        <taxon>Poales</taxon>
        <taxon>Poaceae</taxon>
        <taxon>PACMAD clade</taxon>
        <taxon>Chloridoideae</taxon>
        <taxon>Eragrostideae</taxon>
        <taxon>Eragrostidinae</taxon>
        <taxon>Eragrostis</taxon>
    </lineage>
</organism>
<evidence type="ECO:0000313" key="2">
    <source>
        <dbReference type="Proteomes" id="UP000324897"/>
    </source>
</evidence>
<evidence type="ECO:0000313" key="1">
    <source>
        <dbReference type="EMBL" id="TVU39540.1"/>
    </source>
</evidence>
<reference evidence="1 2" key="1">
    <citation type="journal article" date="2019" name="Sci. Rep.">
        <title>A high-quality genome of Eragrostis curvula grass provides insights into Poaceae evolution and supports new strategies to enhance forage quality.</title>
        <authorList>
            <person name="Carballo J."/>
            <person name="Santos B.A.C.M."/>
            <person name="Zappacosta D."/>
            <person name="Garbus I."/>
            <person name="Selva J.P."/>
            <person name="Gallo C.A."/>
            <person name="Diaz A."/>
            <person name="Albertini E."/>
            <person name="Caccamo M."/>
            <person name="Echenique V."/>
        </authorList>
    </citation>
    <scope>NUCLEOTIDE SEQUENCE [LARGE SCALE GENOMIC DNA]</scope>
    <source>
        <strain evidence="2">cv. Victoria</strain>
        <tissue evidence="1">Leaf</tissue>
    </source>
</reference>
<dbReference type="AlphaFoldDB" id="A0A5J9VWS8"/>